<protein>
    <submittedName>
        <fullName evidence="1">Uncharacterized protein</fullName>
    </submittedName>
</protein>
<reference evidence="2" key="1">
    <citation type="submission" date="2016-01" db="EMBL/GenBank/DDBJ databases">
        <authorList>
            <person name="Peeters Charlotte."/>
        </authorList>
    </citation>
    <scope>NUCLEOTIDE SEQUENCE [LARGE SCALE GENOMIC DNA]</scope>
</reference>
<proteinExistence type="predicted"/>
<name>A0A157ZM87_9BURK</name>
<dbReference type="Proteomes" id="UP000054624">
    <property type="component" value="Unassembled WGS sequence"/>
</dbReference>
<accession>A0A157ZM87</accession>
<dbReference type="OrthoDB" id="6985194at2"/>
<gene>
    <name evidence="1" type="ORF">AWB76_00938</name>
</gene>
<dbReference type="Pfam" id="PF17236">
    <property type="entry name" value="SU10_MCP"/>
    <property type="match status" value="1"/>
</dbReference>
<sequence length="322" mass="34299">MANNIVTSYDAKIHNREDLGDTIWNIAPHDTFLLDNAKKTSASNNLHEWLHDSLPTPSLTNAVVEGTDAVTQAQTAVSRIGNYTQNLQKVFAVSDGQKASDEAGLTELARLTYNNQKAIKLDAEATLLERTSGAVGDTSTARTMKGVAGFIVTNALCGTGGSVVAGSGASTFTNPTVTAGTARPLTEALLTQGMQQSFVKGGKVTTLLVSPLGKMTVSGFNARVAKMQNVADDSKVYHTAIDVYDSDFGPISIVPSIVLAQVSSTNAYGLDLTKFAVAEKQSIGMEKLARTGTYDKYMINWELTLESRAEEASFVIRDLSGY</sequence>
<dbReference type="AlphaFoldDB" id="A0A157ZM87"/>
<evidence type="ECO:0000313" key="1">
    <source>
        <dbReference type="EMBL" id="SAK46579.1"/>
    </source>
</evidence>
<dbReference type="STRING" id="1777137.AWB76_00938"/>
<dbReference type="InterPro" id="IPR035198">
    <property type="entry name" value="SU10_MCP"/>
</dbReference>
<dbReference type="EMBL" id="FCOI02000002">
    <property type="protein sequence ID" value="SAK46579.1"/>
    <property type="molecule type" value="Genomic_DNA"/>
</dbReference>
<organism evidence="1 2">
    <name type="scientific">Caballeronia temeraria</name>
    <dbReference type="NCBI Taxonomy" id="1777137"/>
    <lineage>
        <taxon>Bacteria</taxon>
        <taxon>Pseudomonadati</taxon>
        <taxon>Pseudomonadota</taxon>
        <taxon>Betaproteobacteria</taxon>
        <taxon>Burkholderiales</taxon>
        <taxon>Burkholderiaceae</taxon>
        <taxon>Caballeronia</taxon>
    </lineage>
</organism>
<keyword evidence="2" id="KW-1185">Reference proteome</keyword>
<evidence type="ECO:0000313" key="2">
    <source>
        <dbReference type="Proteomes" id="UP000054624"/>
    </source>
</evidence>
<dbReference type="RefSeq" id="WP_157696059.1">
    <property type="nucleotide sequence ID" value="NZ_FCOI02000002.1"/>
</dbReference>